<evidence type="ECO:0000313" key="3">
    <source>
        <dbReference type="Proteomes" id="UP000240493"/>
    </source>
</evidence>
<keyword evidence="3" id="KW-1185">Reference proteome</keyword>
<name>A0A2T3Z3W1_TRIA4</name>
<dbReference type="AlphaFoldDB" id="A0A2T3Z3W1"/>
<dbReference type="EMBL" id="KZ679264">
    <property type="protein sequence ID" value="PTB39485.1"/>
    <property type="molecule type" value="Genomic_DNA"/>
</dbReference>
<feature type="signal peptide" evidence="1">
    <location>
        <begin position="1"/>
        <end position="17"/>
    </location>
</feature>
<reference evidence="2 3" key="1">
    <citation type="submission" date="2016-07" db="EMBL/GenBank/DDBJ databases">
        <title>Multiple horizontal gene transfer events from other fungi enriched the ability of initially mycotrophic Trichoderma (Ascomycota) to feed on dead plant biomass.</title>
        <authorList>
            <consortium name="DOE Joint Genome Institute"/>
            <person name="Aerts A."/>
            <person name="Atanasova L."/>
            <person name="Chenthamara K."/>
            <person name="Zhang J."/>
            <person name="Grujic M."/>
            <person name="Henrissat B."/>
            <person name="Kuo A."/>
            <person name="Salamov A."/>
            <person name="Lipzen A."/>
            <person name="Labutti K."/>
            <person name="Barry K."/>
            <person name="Miao Y."/>
            <person name="Rahimi M.J."/>
            <person name="Shen Q."/>
            <person name="Grigoriev I.V."/>
            <person name="Kubicek C.P."/>
            <person name="Druzhinina I.S."/>
        </authorList>
    </citation>
    <scope>NUCLEOTIDE SEQUENCE [LARGE SCALE GENOMIC DNA]</scope>
    <source>
        <strain evidence="2 3">CBS 433.97</strain>
    </source>
</reference>
<evidence type="ECO:0000313" key="2">
    <source>
        <dbReference type="EMBL" id="PTB39485.1"/>
    </source>
</evidence>
<proteinExistence type="predicted"/>
<accession>A0A2T3Z3W1</accession>
<dbReference type="Proteomes" id="UP000240493">
    <property type="component" value="Unassembled WGS sequence"/>
</dbReference>
<feature type="chain" id="PRO_5015630197" description="Secreted protein" evidence="1">
    <location>
        <begin position="18"/>
        <end position="117"/>
    </location>
</feature>
<protein>
    <recommendedName>
        <fullName evidence="4">Secreted protein</fullName>
    </recommendedName>
</protein>
<sequence length="117" mass="13173">MGIFFWLLARQRSGALARPWFGGGAIGSRHFRVPLRACWGRRRGIRPARYVPSGTELLGERWRNFHLTLNYPHLSPNCFIGSACRRPAAACLLVLPSGLWYSSSVGLSAQCSRHHRL</sequence>
<organism evidence="2 3">
    <name type="scientific">Trichoderma asperellum (strain ATCC 204424 / CBS 433.97 / NBRC 101777)</name>
    <dbReference type="NCBI Taxonomy" id="1042311"/>
    <lineage>
        <taxon>Eukaryota</taxon>
        <taxon>Fungi</taxon>
        <taxon>Dikarya</taxon>
        <taxon>Ascomycota</taxon>
        <taxon>Pezizomycotina</taxon>
        <taxon>Sordariomycetes</taxon>
        <taxon>Hypocreomycetidae</taxon>
        <taxon>Hypocreales</taxon>
        <taxon>Hypocreaceae</taxon>
        <taxon>Trichoderma</taxon>
    </lineage>
</organism>
<keyword evidence="1" id="KW-0732">Signal</keyword>
<evidence type="ECO:0000256" key="1">
    <source>
        <dbReference type="SAM" id="SignalP"/>
    </source>
</evidence>
<evidence type="ECO:0008006" key="4">
    <source>
        <dbReference type="Google" id="ProtNLM"/>
    </source>
</evidence>
<gene>
    <name evidence="2" type="ORF">M441DRAFT_438776</name>
</gene>